<feature type="transmembrane region" description="Helical" evidence="2">
    <location>
        <begin position="150"/>
        <end position="169"/>
    </location>
</feature>
<feature type="transmembrane region" description="Helical" evidence="2">
    <location>
        <begin position="181"/>
        <end position="204"/>
    </location>
</feature>
<evidence type="ECO:0000256" key="1">
    <source>
        <dbReference type="SAM" id="Coils"/>
    </source>
</evidence>
<comment type="caution">
    <text evidence="4">The sequence shown here is derived from an EMBL/GenBank/DDBJ whole genome shotgun (WGS) entry which is preliminary data.</text>
</comment>
<accession>A0A4R6IGQ0</accession>
<keyword evidence="1" id="KW-0175">Coiled coil</keyword>
<dbReference type="Pfam" id="PF20969">
    <property type="entry name" value="MASE11"/>
    <property type="match status" value="1"/>
</dbReference>
<dbReference type="OrthoDB" id="6231665at2"/>
<feature type="coiled-coil region" evidence="1">
    <location>
        <begin position="204"/>
        <end position="231"/>
    </location>
</feature>
<dbReference type="RefSeq" id="WP_133557807.1">
    <property type="nucleotide sequence ID" value="NZ_SNWM01000004.1"/>
</dbReference>
<feature type="transmembrane region" description="Helical" evidence="2">
    <location>
        <begin position="103"/>
        <end position="120"/>
    </location>
</feature>
<organism evidence="4 5">
    <name type="scientific">Pedobacter duraquae</name>
    <dbReference type="NCBI Taxonomy" id="425511"/>
    <lineage>
        <taxon>Bacteria</taxon>
        <taxon>Pseudomonadati</taxon>
        <taxon>Bacteroidota</taxon>
        <taxon>Sphingobacteriia</taxon>
        <taxon>Sphingobacteriales</taxon>
        <taxon>Sphingobacteriaceae</taxon>
        <taxon>Pedobacter</taxon>
    </lineage>
</organism>
<dbReference type="EMBL" id="SNWM01000004">
    <property type="protein sequence ID" value="TDO20918.1"/>
    <property type="molecule type" value="Genomic_DNA"/>
</dbReference>
<evidence type="ECO:0000313" key="4">
    <source>
        <dbReference type="EMBL" id="TDO20918.1"/>
    </source>
</evidence>
<evidence type="ECO:0000313" key="5">
    <source>
        <dbReference type="Proteomes" id="UP000295499"/>
    </source>
</evidence>
<keyword evidence="2" id="KW-0812">Transmembrane</keyword>
<sequence length="297" mass="34151">MLKKENIITLSMKRAWRNYKRHVHEGSMSGAQSTQKDIHYWRNQLFIIVIIYALPMTALTVLPIIVIKCFRGQFLSAWIDAVCSVSTAIILLNRHLSMRSRKLFMGMIIIIFSTLTTIIMGSFEIGGFYLAALSIFIALSFSRKSAYLSLVANLIWCICFYCVIRFKWINTQLLIRYTTSTWIITAMNFILINSTLVILVLYLIERLKYMVSQAEDRATALQLQHEKLKDIAYMQSHLVRAPLAKIISLANLIQLEKQKESDQQLYHHLATSTKELDKVISEIVHQTKNVTDPGDQG</sequence>
<feature type="transmembrane region" description="Helical" evidence="2">
    <location>
        <begin position="73"/>
        <end position="91"/>
    </location>
</feature>
<name>A0A4R6IGQ0_9SPHI</name>
<dbReference type="AlphaFoldDB" id="A0A4R6IGQ0"/>
<evidence type="ECO:0000259" key="3">
    <source>
        <dbReference type="Pfam" id="PF20969"/>
    </source>
</evidence>
<proteinExistence type="predicted"/>
<feature type="transmembrane region" description="Helical" evidence="2">
    <location>
        <begin position="45"/>
        <end position="67"/>
    </location>
</feature>
<dbReference type="Proteomes" id="UP000295499">
    <property type="component" value="Unassembled WGS sequence"/>
</dbReference>
<protein>
    <recommendedName>
        <fullName evidence="3">MASE11 domain-containing protein</fullName>
    </recommendedName>
</protein>
<keyword evidence="2" id="KW-1133">Transmembrane helix</keyword>
<reference evidence="4 5" key="1">
    <citation type="submission" date="2019-03" db="EMBL/GenBank/DDBJ databases">
        <title>Genomic Encyclopedia of Archaeal and Bacterial Type Strains, Phase II (KMG-II): from individual species to whole genera.</title>
        <authorList>
            <person name="Goeker M."/>
        </authorList>
    </citation>
    <scope>NUCLEOTIDE SEQUENCE [LARGE SCALE GENOMIC DNA]</scope>
    <source>
        <strain evidence="4 5">DSM 19034</strain>
    </source>
</reference>
<feature type="transmembrane region" description="Helical" evidence="2">
    <location>
        <begin position="126"/>
        <end position="143"/>
    </location>
</feature>
<gene>
    <name evidence="4" type="ORF">CLV32_3554</name>
</gene>
<keyword evidence="2" id="KW-0472">Membrane</keyword>
<keyword evidence="5" id="KW-1185">Reference proteome</keyword>
<dbReference type="InterPro" id="IPR048437">
    <property type="entry name" value="MASE11"/>
</dbReference>
<evidence type="ECO:0000256" key="2">
    <source>
        <dbReference type="SAM" id="Phobius"/>
    </source>
</evidence>
<feature type="domain" description="MASE11" evidence="3">
    <location>
        <begin position="40"/>
        <end position="207"/>
    </location>
</feature>